<reference evidence="4 5" key="1">
    <citation type="submission" date="2019-02" db="EMBL/GenBank/DDBJ databases">
        <title>Deep-cultivation of Planctomycetes and their phenomic and genomic characterization uncovers novel biology.</title>
        <authorList>
            <person name="Wiegand S."/>
            <person name="Jogler M."/>
            <person name="Boedeker C."/>
            <person name="Pinto D."/>
            <person name="Vollmers J."/>
            <person name="Rivas-Marin E."/>
            <person name="Kohn T."/>
            <person name="Peeters S.H."/>
            <person name="Heuer A."/>
            <person name="Rast P."/>
            <person name="Oberbeckmann S."/>
            <person name="Bunk B."/>
            <person name="Jeske O."/>
            <person name="Meyerdierks A."/>
            <person name="Storesund J.E."/>
            <person name="Kallscheuer N."/>
            <person name="Luecker S."/>
            <person name="Lage O.M."/>
            <person name="Pohl T."/>
            <person name="Merkel B.J."/>
            <person name="Hornburger P."/>
            <person name="Mueller R.-W."/>
            <person name="Bruemmer F."/>
            <person name="Labrenz M."/>
            <person name="Spormann A.M."/>
            <person name="Op Den Camp H."/>
            <person name="Overmann J."/>
            <person name="Amann R."/>
            <person name="Jetten M.S.M."/>
            <person name="Mascher T."/>
            <person name="Medema M.H."/>
            <person name="Devos D.P."/>
            <person name="Kaster A.-K."/>
            <person name="Ovreas L."/>
            <person name="Rohde M."/>
            <person name="Galperin M.Y."/>
            <person name="Jogler C."/>
        </authorList>
    </citation>
    <scope>NUCLEOTIDE SEQUENCE [LARGE SCALE GENOMIC DNA]</scope>
    <source>
        <strain evidence="4 5">Pla52n</strain>
    </source>
</reference>
<dbReference type="SMART" id="SM00248">
    <property type="entry name" value="ANK"/>
    <property type="match status" value="3"/>
</dbReference>
<sequence length="268" mass="30571">MNTKPTKFRRFRLRFSIRSLLLLTVVSGLCLVVFQIATGPDLNRRLYRAMKDDRTFAIHFYLWLGADPNDGIKKNFGYNWSPLQDAAWRGHLSLARHLIANGANANYMEKDGFTAIVYAADEDHWDIVEMLYRAGADHRATGADGKRVVDYAIDAGREDIVQLLTSDVYPPGFWRIDTVAVQFDGKDIVELDDNNLPYNRIYQIARNSQVGTDKWPFLSGTRRYTALIEKDANGNEQTVRGVMSVKISEDQNWVDVLYIDGSSKREPL</sequence>
<proteinExistence type="predicted"/>
<dbReference type="PANTHER" id="PTHR24171">
    <property type="entry name" value="ANKYRIN REPEAT DOMAIN-CONTAINING PROTEIN 39-RELATED"/>
    <property type="match status" value="1"/>
</dbReference>
<dbReference type="InterPro" id="IPR002110">
    <property type="entry name" value="Ankyrin_rpt"/>
</dbReference>
<dbReference type="AlphaFoldDB" id="A0A5C6AWN4"/>
<accession>A0A5C6AWN4</accession>
<keyword evidence="5" id="KW-1185">Reference proteome</keyword>
<comment type="caution">
    <text evidence="4">The sequence shown here is derived from an EMBL/GenBank/DDBJ whole genome shotgun (WGS) entry which is preliminary data.</text>
</comment>
<dbReference type="OrthoDB" id="260625at2"/>
<dbReference type="Gene3D" id="1.25.40.20">
    <property type="entry name" value="Ankyrin repeat-containing domain"/>
    <property type="match status" value="1"/>
</dbReference>
<evidence type="ECO:0000256" key="1">
    <source>
        <dbReference type="ARBA" id="ARBA00022737"/>
    </source>
</evidence>
<feature type="repeat" description="ANK" evidence="3">
    <location>
        <begin position="78"/>
        <end position="110"/>
    </location>
</feature>
<evidence type="ECO:0000256" key="2">
    <source>
        <dbReference type="ARBA" id="ARBA00023043"/>
    </source>
</evidence>
<dbReference type="PROSITE" id="PS50297">
    <property type="entry name" value="ANK_REP_REGION"/>
    <property type="match status" value="2"/>
</dbReference>
<gene>
    <name evidence="4" type="ORF">Pla52n_35840</name>
</gene>
<dbReference type="SUPFAM" id="SSF48403">
    <property type="entry name" value="Ankyrin repeat"/>
    <property type="match status" value="1"/>
</dbReference>
<protein>
    <submittedName>
        <fullName evidence="4">Ankyrin repeats (3 copies)</fullName>
    </submittedName>
</protein>
<feature type="repeat" description="ANK" evidence="3">
    <location>
        <begin position="111"/>
        <end position="143"/>
    </location>
</feature>
<name>A0A5C6AWN4_9BACT</name>
<evidence type="ECO:0000313" key="4">
    <source>
        <dbReference type="EMBL" id="TWU02534.1"/>
    </source>
</evidence>
<evidence type="ECO:0000256" key="3">
    <source>
        <dbReference type="PROSITE-ProRule" id="PRU00023"/>
    </source>
</evidence>
<keyword evidence="1" id="KW-0677">Repeat</keyword>
<dbReference type="Proteomes" id="UP000320176">
    <property type="component" value="Unassembled WGS sequence"/>
</dbReference>
<dbReference type="RefSeq" id="WP_146520844.1">
    <property type="nucleotide sequence ID" value="NZ_CP151726.1"/>
</dbReference>
<organism evidence="4 5">
    <name type="scientific">Stieleria varia</name>
    <dbReference type="NCBI Taxonomy" id="2528005"/>
    <lineage>
        <taxon>Bacteria</taxon>
        <taxon>Pseudomonadati</taxon>
        <taxon>Planctomycetota</taxon>
        <taxon>Planctomycetia</taxon>
        <taxon>Pirellulales</taxon>
        <taxon>Pirellulaceae</taxon>
        <taxon>Stieleria</taxon>
    </lineage>
</organism>
<dbReference type="InterPro" id="IPR036770">
    <property type="entry name" value="Ankyrin_rpt-contain_sf"/>
</dbReference>
<keyword evidence="2 3" id="KW-0040">ANK repeat</keyword>
<dbReference type="PROSITE" id="PS50088">
    <property type="entry name" value="ANK_REPEAT"/>
    <property type="match status" value="2"/>
</dbReference>
<evidence type="ECO:0000313" key="5">
    <source>
        <dbReference type="Proteomes" id="UP000320176"/>
    </source>
</evidence>
<dbReference type="EMBL" id="SJPN01000004">
    <property type="protein sequence ID" value="TWU02534.1"/>
    <property type="molecule type" value="Genomic_DNA"/>
</dbReference>
<dbReference type="Pfam" id="PF12796">
    <property type="entry name" value="Ank_2"/>
    <property type="match status" value="1"/>
</dbReference>
<dbReference type="PANTHER" id="PTHR24171:SF9">
    <property type="entry name" value="ANKYRIN REPEAT DOMAIN-CONTAINING PROTEIN 39"/>
    <property type="match status" value="1"/>
</dbReference>